<organism evidence="2 3">
    <name type="scientific">Microvirga puerhi</name>
    <dbReference type="NCBI Taxonomy" id="2876078"/>
    <lineage>
        <taxon>Bacteria</taxon>
        <taxon>Pseudomonadati</taxon>
        <taxon>Pseudomonadota</taxon>
        <taxon>Alphaproteobacteria</taxon>
        <taxon>Hyphomicrobiales</taxon>
        <taxon>Methylobacteriaceae</taxon>
        <taxon>Microvirga</taxon>
    </lineage>
</organism>
<evidence type="ECO:0000313" key="3">
    <source>
        <dbReference type="Proteomes" id="UP000704176"/>
    </source>
</evidence>
<sequence>MQRCTVPEERLVSKKSAGPVDRAVGMRIRDRRIAIGMSQERLGELLGITFQQIQKYEKGANRVGASRLQQIAIALGVPVAAFFATTGVVTEDAASQDVHEFLFSREGVELAQAFRRIDSPAMRRAIVDLAKAAAQDSAAAHPSSP</sequence>
<dbReference type="InterPro" id="IPR001387">
    <property type="entry name" value="Cro/C1-type_HTH"/>
</dbReference>
<evidence type="ECO:0000313" key="2">
    <source>
        <dbReference type="EMBL" id="MBZ6075996.1"/>
    </source>
</evidence>
<accession>A0ABS7VKD6</accession>
<protein>
    <submittedName>
        <fullName evidence="2">Helix-turn-helix domain-containing protein</fullName>
    </submittedName>
</protein>
<dbReference type="Pfam" id="PF01381">
    <property type="entry name" value="HTH_3"/>
    <property type="match status" value="1"/>
</dbReference>
<dbReference type="SUPFAM" id="SSF47413">
    <property type="entry name" value="lambda repressor-like DNA-binding domains"/>
    <property type="match status" value="1"/>
</dbReference>
<feature type="domain" description="HTH cro/C1-type" evidence="1">
    <location>
        <begin position="28"/>
        <end position="82"/>
    </location>
</feature>
<proteinExistence type="predicted"/>
<reference evidence="2 3" key="1">
    <citation type="submission" date="2021-09" db="EMBL/GenBank/DDBJ databases">
        <title>The complete genome sequence of a new microorganism.</title>
        <authorList>
            <person name="Zi Z."/>
        </authorList>
    </citation>
    <scope>NUCLEOTIDE SEQUENCE [LARGE SCALE GENOMIC DNA]</scope>
    <source>
        <strain evidence="2 3">WGZ8</strain>
    </source>
</reference>
<dbReference type="RefSeq" id="WP_224312317.1">
    <property type="nucleotide sequence ID" value="NZ_JAIRBM010000004.1"/>
</dbReference>
<dbReference type="CDD" id="cd00093">
    <property type="entry name" value="HTH_XRE"/>
    <property type="match status" value="1"/>
</dbReference>
<dbReference type="SMART" id="SM00530">
    <property type="entry name" value="HTH_XRE"/>
    <property type="match status" value="1"/>
</dbReference>
<dbReference type="InterPro" id="IPR010982">
    <property type="entry name" value="Lambda_DNA-bd_dom_sf"/>
</dbReference>
<dbReference type="PROSITE" id="PS50943">
    <property type="entry name" value="HTH_CROC1"/>
    <property type="match status" value="1"/>
</dbReference>
<comment type="caution">
    <text evidence="2">The sequence shown here is derived from an EMBL/GenBank/DDBJ whole genome shotgun (WGS) entry which is preliminary data.</text>
</comment>
<dbReference type="Proteomes" id="UP000704176">
    <property type="component" value="Unassembled WGS sequence"/>
</dbReference>
<gene>
    <name evidence="2" type="ORF">K9B37_06795</name>
</gene>
<dbReference type="Gene3D" id="1.10.260.40">
    <property type="entry name" value="lambda repressor-like DNA-binding domains"/>
    <property type="match status" value="1"/>
</dbReference>
<dbReference type="EMBL" id="JAIRBM010000004">
    <property type="protein sequence ID" value="MBZ6075996.1"/>
    <property type="molecule type" value="Genomic_DNA"/>
</dbReference>
<keyword evidence="3" id="KW-1185">Reference proteome</keyword>
<evidence type="ECO:0000259" key="1">
    <source>
        <dbReference type="PROSITE" id="PS50943"/>
    </source>
</evidence>
<name>A0ABS7VKD6_9HYPH</name>